<gene>
    <name evidence="2" type="ORF">PVAP13_1NG128795</name>
</gene>
<keyword evidence="1" id="KW-0732">Signal</keyword>
<evidence type="ECO:0008006" key="4">
    <source>
        <dbReference type="Google" id="ProtNLM"/>
    </source>
</evidence>
<keyword evidence="3" id="KW-1185">Reference proteome</keyword>
<evidence type="ECO:0000256" key="1">
    <source>
        <dbReference type="SAM" id="SignalP"/>
    </source>
</evidence>
<evidence type="ECO:0000313" key="2">
    <source>
        <dbReference type="EMBL" id="KAG2649715.1"/>
    </source>
</evidence>
<evidence type="ECO:0000313" key="3">
    <source>
        <dbReference type="Proteomes" id="UP000823388"/>
    </source>
</evidence>
<dbReference type="AlphaFoldDB" id="A0A8T0WQX1"/>
<name>A0A8T0WQX1_PANVG</name>
<dbReference type="Proteomes" id="UP000823388">
    <property type="component" value="Chromosome 1N"/>
</dbReference>
<comment type="caution">
    <text evidence="2">The sequence shown here is derived from an EMBL/GenBank/DDBJ whole genome shotgun (WGS) entry which is preliminary data.</text>
</comment>
<reference evidence="2" key="1">
    <citation type="submission" date="2020-05" db="EMBL/GenBank/DDBJ databases">
        <title>WGS assembly of Panicum virgatum.</title>
        <authorList>
            <person name="Lovell J.T."/>
            <person name="Jenkins J."/>
            <person name="Shu S."/>
            <person name="Juenger T.E."/>
            <person name="Schmutz J."/>
        </authorList>
    </citation>
    <scope>NUCLEOTIDE SEQUENCE</scope>
    <source>
        <strain evidence="2">AP13</strain>
    </source>
</reference>
<feature type="chain" id="PRO_5035803615" description="Secreted protein" evidence="1">
    <location>
        <begin position="25"/>
        <end position="66"/>
    </location>
</feature>
<protein>
    <recommendedName>
        <fullName evidence="4">Secreted protein</fullName>
    </recommendedName>
</protein>
<proteinExistence type="predicted"/>
<organism evidence="2 3">
    <name type="scientific">Panicum virgatum</name>
    <name type="common">Blackwell switchgrass</name>
    <dbReference type="NCBI Taxonomy" id="38727"/>
    <lineage>
        <taxon>Eukaryota</taxon>
        <taxon>Viridiplantae</taxon>
        <taxon>Streptophyta</taxon>
        <taxon>Embryophyta</taxon>
        <taxon>Tracheophyta</taxon>
        <taxon>Spermatophyta</taxon>
        <taxon>Magnoliopsida</taxon>
        <taxon>Liliopsida</taxon>
        <taxon>Poales</taxon>
        <taxon>Poaceae</taxon>
        <taxon>PACMAD clade</taxon>
        <taxon>Panicoideae</taxon>
        <taxon>Panicodae</taxon>
        <taxon>Paniceae</taxon>
        <taxon>Panicinae</taxon>
        <taxon>Panicum</taxon>
        <taxon>Panicum sect. Hiantes</taxon>
    </lineage>
</organism>
<sequence>MNTHHHRVWLVWLVIALLARSNSCFLCCSSYPFSNIVPILASYTTILTHFLYKQPLVHTLRSHKAD</sequence>
<accession>A0A8T0WQX1</accession>
<feature type="signal peptide" evidence="1">
    <location>
        <begin position="1"/>
        <end position="24"/>
    </location>
</feature>
<dbReference type="EMBL" id="CM029038">
    <property type="protein sequence ID" value="KAG2649715.1"/>
    <property type="molecule type" value="Genomic_DNA"/>
</dbReference>